<proteinExistence type="predicted"/>
<evidence type="ECO:0000313" key="1">
    <source>
        <dbReference type="EMBL" id="KAA8529571.1"/>
    </source>
</evidence>
<organism evidence="1 2">
    <name type="scientific">Nyssa sinensis</name>
    <dbReference type="NCBI Taxonomy" id="561372"/>
    <lineage>
        <taxon>Eukaryota</taxon>
        <taxon>Viridiplantae</taxon>
        <taxon>Streptophyta</taxon>
        <taxon>Embryophyta</taxon>
        <taxon>Tracheophyta</taxon>
        <taxon>Spermatophyta</taxon>
        <taxon>Magnoliopsida</taxon>
        <taxon>eudicotyledons</taxon>
        <taxon>Gunneridae</taxon>
        <taxon>Pentapetalae</taxon>
        <taxon>asterids</taxon>
        <taxon>Cornales</taxon>
        <taxon>Nyssaceae</taxon>
        <taxon>Nyssa</taxon>
    </lineage>
</organism>
<protein>
    <submittedName>
        <fullName evidence="1">Uncharacterized protein</fullName>
    </submittedName>
</protein>
<evidence type="ECO:0000313" key="2">
    <source>
        <dbReference type="Proteomes" id="UP000325577"/>
    </source>
</evidence>
<keyword evidence="2" id="KW-1185">Reference proteome</keyword>
<name>A0A5J5AKB3_9ASTE</name>
<reference evidence="1 2" key="1">
    <citation type="submission" date="2019-09" db="EMBL/GenBank/DDBJ databases">
        <title>A chromosome-level genome assembly of the Chinese tupelo Nyssa sinensis.</title>
        <authorList>
            <person name="Yang X."/>
            <person name="Kang M."/>
            <person name="Yang Y."/>
            <person name="Xiong H."/>
            <person name="Wang M."/>
            <person name="Zhang Z."/>
            <person name="Wang Z."/>
            <person name="Wu H."/>
            <person name="Ma T."/>
            <person name="Liu J."/>
            <person name="Xi Z."/>
        </authorList>
    </citation>
    <scope>NUCLEOTIDE SEQUENCE [LARGE SCALE GENOMIC DNA]</scope>
    <source>
        <strain evidence="1">J267</strain>
        <tissue evidence="1">Leaf</tissue>
    </source>
</reference>
<sequence>MALSCDGDGVAITGDDGGSSVVVNQRYSVRKLVVVERVIGNGGGVHIGWGDQFDKVIQKNSWNLEVMLMLLMLFGIELEPGARELESHQACQAGHMQPFDHCLY</sequence>
<dbReference type="EMBL" id="CM018044">
    <property type="protein sequence ID" value="KAA8529571.1"/>
    <property type="molecule type" value="Genomic_DNA"/>
</dbReference>
<dbReference type="Proteomes" id="UP000325577">
    <property type="component" value="Linkage Group LG20"/>
</dbReference>
<gene>
    <name evidence="1" type="ORF">F0562_033630</name>
</gene>
<dbReference type="AlphaFoldDB" id="A0A5J5AKB3"/>
<accession>A0A5J5AKB3</accession>